<dbReference type="InterPro" id="IPR033697">
    <property type="entry name" value="Ribonuclease_T2_eukaryotic"/>
</dbReference>
<feature type="active site" evidence="3">
    <location>
        <position position="149"/>
    </location>
</feature>
<keyword evidence="2" id="KW-1015">Disulfide bond</keyword>
<dbReference type="EMBL" id="HBUF01031243">
    <property type="protein sequence ID" value="CAG6614769.1"/>
    <property type="molecule type" value="Transcribed_RNA"/>
</dbReference>
<accession>A0A8D8LQB7</accession>
<dbReference type="Pfam" id="PF00445">
    <property type="entry name" value="Ribonuclease_T2"/>
    <property type="match status" value="1"/>
</dbReference>
<dbReference type="InterPro" id="IPR001568">
    <property type="entry name" value="RNase_T2-like"/>
</dbReference>
<feature type="active site" evidence="3">
    <location>
        <position position="91"/>
    </location>
</feature>
<proteinExistence type="inferred from homology"/>
<dbReference type="InterPro" id="IPR036430">
    <property type="entry name" value="RNase_T2-like_sf"/>
</dbReference>
<evidence type="ECO:0000256" key="3">
    <source>
        <dbReference type="PIRSR" id="PIRSR633697-1"/>
    </source>
</evidence>
<evidence type="ECO:0000256" key="4">
    <source>
        <dbReference type="RuleBase" id="RU004328"/>
    </source>
</evidence>
<feature type="active site" evidence="3">
    <location>
        <position position="145"/>
    </location>
</feature>
<evidence type="ECO:0000313" key="5">
    <source>
        <dbReference type="EMBL" id="CAG6614759.1"/>
    </source>
</evidence>
<dbReference type="EMBL" id="HBUF01031244">
    <property type="protein sequence ID" value="CAG6614773.1"/>
    <property type="molecule type" value="Transcribed_RNA"/>
</dbReference>
<dbReference type="GO" id="GO:0033897">
    <property type="term" value="F:ribonuclease T2 activity"/>
    <property type="evidence" value="ECO:0007669"/>
    <property type="project" value="InterPro"/>
</dbReference>
<dbReference type="EMBL" id="HBUF01031242">
    <property type="protein sequence ID" value="CAG6614764.1"/>
    <property type="molecule type" value="Transcribed_RNA"/>
</dbReference>
<comment type="similarity">
    <text evidence="1 4">Belongs to the RNase T2 family.</text>
</comment>
<dbReference type="CDD" id="cd01061">
    <property type="entry name" value="RNase_T2_euk"/>
    <property type="match status" value="1"/>
</dbReference>
<sequence>MEPSIRSRIYENENAQLPGFYSRPPSTTWIVTVCFFVLTSCVVFSKWKRNDSFDVLIYTQSWPNTVCLLWEEKSTAHVCYLPPDNQTWTIHGIWPTKLGTIGPVYCNKSSMQFNASQLAPIQTELEKLWTDIYRGRNHFDLWKHEYIKHGSCARVLPPLNSELKYFSQGITWQHKYNMETVLATGNIFPSTDENLFDVQTMWLSIKTVLGKNPAIECIHDPKSGLDYLMEIRICFTKELVLTDCDGIKSPHRHHVYHRRFWTADPITNCPLDKSIVYPSKVPSPERVFQVNRYLIKDNNEGSLVSYLKTISFLNWMTI</sequence>
<dbReference type="EMBL" id="HBUF01031241">
    <property type="protein sequence ID" value="CAG6614759.1"/>
    <property type="molecule type" value="Transcribed_RNA"/>
</dbReference>
<dbReference type="GO" id="GO:0003723">
    <property type="term" value="F:RNA binding"/>
    <property type="evidence" value="ECO:0007669"/>
    <property type="project" value="InterPro"/>
</dbReference>
<dbReference type="PANTHER" id="PTHR11240">
    <property type="entry name" value="RIBONUCLEASE T2"/>
    <property type="match status" value="1"/>
</dbReference>
<evidence type="ECO:0000256" key="2">
    <source>
        <dbReference type="ARBA" id="ARBA00023157"/>
    </source>
</evidence>
<dbReference type="Gene3D" id="3.90.730.10">
    <property type="entry name" value="Ribonuclease T2-like"/>
    <property type="match status" value="1"/>
</dbReference>
<dbReference type="GO" id="GO:0006401">
    <property type="term" value="P:RNA catabolic process"/>
    <property type="evidence" value="ECO:0007669"/>
    <property type="project" value="TreeGrafter"/>
</dbReference>
<dbReference type="SUPFAM" id="SSF55895">
    <property type="entry name" value="Ribonuclease Rh-like"/>
    <property type="match status" value="1"/>
</dbReference>
<dbReference type="AlphaFoldDB" id="A0A8D8LQB7"/>
<dbReference type="EMBL" id="HBUF01031245">
    <property type="protein sequence ID" value="CAG6614778.1"/>
    <property type="molecule type" value="Transcribed_RNA"/>
</dbReference>
<dbReference type="PANTHER" id="PTHR11240:SF22">
    <property type="entry name" value="RIBONUCLEASE T2"/>
    <property type="match status" value="1"/>
</dbReference>
<name>A0A8D8LQB7_9HEMI</name>
<dbReference type="PROSITE" id="PS00531">
    <property type="entry name" value="RNASE_T2_2"/>
    <property type="match status" value="1"/>
</dbReference>
<reference evidence="5" key="1">
    <citation type="submission" date="2021-05" db="EMBL/GenBank/DDBJ databases">
        <authorList>
            <person name="Alioto T."/>
            <person name="Alioto T."/>
            <person name="Gomez Garrido J."/>
        </authorList>
    </citation>
    <scope>NUCLEOTIDE SEQUENCE</scope>
</reference>
<evidence type="ECO:0000256" key="1">
    <source>
        <dbReference type="ARBA" id="ARBA00007469"/>
    </source>
</evidence>
<dbReference type="InterPro" id="IPR033130">
    <property type="entry name" value="RNase_T2_His_AS_2"/>
</dbReference>
<organism evidence="5">
    <name type="scientific">Cacopsylla melanoneura</name>
    <dbReference type="NCBI Taxonomy" id="428564"/>
    <lineage>
        <taxon>Eukaryota</taxon>
        <taxon>Metazoa</taxon>
        <taxon>Ecdysozoa</taxon>
        <taxon>Arthropoda</taxon>
        <taxon>Hexapoda</taxon>
        <taxon>Insecta</taxon>
        <taxon>Pterygota</taxon>
        <taxon>Neoptera</taxon>
        <taxon>Paraneoptera</taxon>
        <taxon>Hemiptera</taxon>
        <taxon>Sternorrhyncha</taxon>
        <taxon>Psylloidea</taxon>
        <taxon>Psyllidae</taxon>
        <taxon>Psyllinae</taxon>
        <taxon>Cacopsylla</taxon>
    </lineage>
</organism>
<dbReference type="GO" id="GO:0005576">
    <property type="term" value="C:extracellular region"/>
    <property type="evidence" value="ECO:0007669"/>
    <property type="project" value="TreeGrafter"/>
</dbReference>
<protein>
    <submittedName>
        <fullName evidence="5">Ribonuclease Oy</fullName>
    </submittedName>
</protein>
<dbReference type="EMBL" id="HBUF01352162">
    <property type="protein sequence ID" value="CAG6714733.1"/>
    <property type="molecule type" value="Transcribed_RNA"/>
</dbReference>